<dbReference type="EMBL" id="RBJC01000006">
    <property type="protein sequence ID" value="RKR71762.1"/>
    <property type="molecule type" value="Genomic_DNA"/>
</dbReference>
<dbReference type="GO" id="GO:0008146">
    <property type="term" value="F:sulfotransferase activity"/>
    <property type="evidence" value="ECO:0007669"/>
    <property type="project" value="TreeGrafter"/>
</dbReference>
<dbReference type="Pfam" id="PF00899">
    <property type="entry name" value="ThiF"/>
    <property type="match status" value="1"/>
</dbReference>
<dbReference type="InterPro" id="IPR045886">
    <property type="entry name" value="ThiF/MoeB/HesA"/>
</dbReference>
<evidence type="ECO:0000256" key="1">
    <source>
        <dbReference type="ARBA" id="ARBA00009919"/>
    </source>
</evidence>
<dbReference type="GO" id="GO:0005829">
    <property type="term" value="C:cytosol"/>
    <property type="evidence" value="ECO:0007669"/>
    <property type="project" value="TreeGrafter"/>
</dbReference>
<organism evidence="3 4">
    <name type="scientific">Otariodibacter oris</name>
    <dbReference type="NCBI Taxonomy" id="1032623"/>
    <lineage>
        <taxon>Bacteria</taxon>
        <taxon>Pseudomonadati</taxon>
        <taxon>Pseudomonadota</taxon>
        <taxon>Gammaproteobacteria</taxon>
        <taxon>Pasteurellales</taxon>
        <taxon>Pasteurellaceae</taxon>
        <taxon>Otariodibacter</taxon>
    </lineage>
</organism>
<dbReference type="Gene3D" id="3.40.50.720">
    <property type="entry name" value="NAD(P)-binding Rossmann-like Domain"/>
    <property type="match status" value="1"/>
</dbReference>
<dbReference type="NCBIfam" id="NF004281">
    <property type="entry name" value="PRK05690.1"/>
    <property type="match status" value="1"/>
</dbReference>
<name>A0A420XG20_9PAST</name>
<dbReference type="GO" id="GO:0008641">
    <property type="term" value="F:ubiquitin-like modifier activating enzyme activity"/>
    <property type="evidence" value="ECO:0007669"/>
    <property type="project" value="InterPro"/>
</dbReference>
<dbReference type="PANTHER" id="PTHR10953:SF240">
    <property type="entry name" value="SULFUR CARRIER PROTEIN THIS ADENYLYLTRANSFERASE"/>
    <property type="match status" value="1"/>
</dbReference>
<evidence type="ECO:0000259" key="2">
    <source>
        <dbReference type="Pfam" id="PF00899"/>
    </source>
</evidence>
<accession>A0A420XG20</accession>
<dbReference type="PANTHER" id="PTHR10953">
    <property type="entry name" value="UBIQUITIN-ACTIVATING ENZYME E1"/>
    <property type="match status" value="1"/>
</dbReference>
<dbReference type="GO" id="GO:0016779">
    <property type="term" value="F:nucleotidyltransferase activity"/>
    <property type="evidence" value="ECO:0007669"/>
    <property type="project" value="UniProtKB-KW"/>
</dbReference>
<proteinExistence type="inferred from homology"/>
<dbReference type="CDD" id="cd00757">
    <property type="entry name" value="ThiF_MoeB_HesA_family"/>
    <property type="match status" value="1"/>
</dbReference>
<feature type="domain" description="THIF-type NAD/FAD binding fold" evidence="2">
    <location>
        <begin position="11"/>
        <end position="244"/>
    </location>
</feature>
<sequence>MSLSDQEFMRYSRQLLLQECGIEGQNLLKKKSVLIVGLGGLGSPVAQYLVGSGIGKVYLADFDKVDISNLPRQILYGVEDIYSLKAEAAKKRLNATNPDINVIAIPRKLDLTQLIYWASKVDVVLDCSDNMETRHQVNQACVQLNKVLVSGSAIGLSGQLLTITDYKEQGCYACLYPDQDLPNLNCKTAGVLAPIVGVIGCLQALETLKVLLNLPVSSAGKLMLFDGKNLTWQTLNLHRHAKCKICCTNH</sequence>
<protein>
    <submittedName>
        <fullName evidence="3">Sulfur carrier protein ThiS adenylyltransferase</fullName>
    </submittedName>
</protein>
<dbReference type="Proteomes" id="UP000280099">
    <property type="component" value="Unassembled WGS sequence"/>
</dbReference>
<gene>
    <name evidence="3" type="ORF">DES31_1110</name>
</gene>
<comment type="similarity">
    <text evidence="1">Belongs to the HesA/MoeB/ThiF family.</text>
</comment>
<comment type="caution">
    <text evidence="3">The sequence shown here is derived from an EMBL/GenBank/DDBJ whole genome shotgun (WGS) entry which is preliminary data.</text>
</comment>
<dbReference type="RefSeq" id="WP_121122877.1">
    <property type="nucleotide sequence ID" value="NZ_CP016604.1"/>
</dbReference>
<keyword evidence="3" id="KW-0548">Nucleotidyltransferase</keyword>
<dbReference type="OrthoDB" id="9804286at2"/>
<dbReference type="SUPFAM" id="SSF69572">
    <property type="entry name" value="Activating enzymes of the ubiquitin-like proteins"/>
    <property type="match status" value="1"/>
</dbReference>
<dbReference type="AlphaFoldDB" id="A0A420XG20"/>
<keyword evidence="3" id="KW-0808">Transferase</keyword>
<dbReference type="GO" id="GO:0004792">
    <property type="term" value="F:thiosulfate-cyanide sulfurtransferase activity"/>
    <property type="evidence" value="ECO:0007669"/>
    <property type="project" value="TreeGrafter"/>
</dbReference>
<reference evidence="3 4" key="1">
    <citation type="submission" date="2018-10" db="EMBL/GenBank/DDBJ databases">
        <title>Genomic Encyclopedia of Type Strains, Phase IV (KMG-IV): sequencing the most valuable type-strain genomes for metagenomic binning, comparative biology and taxonomic classification.</title>
        <authorList>
            <person name="Goeker M."/>
        </authorList>
    </citation>
    <scope>NUCLEOTIDE SEQUENCE [LARGE SCALE GENOMIC DNA]</scope>
    <source>
        <strain evidence="3 4">DSM 23800</strain>
    </source>
</reference>
<dbReference type="FunFam" id="3.40.50.720:FF:000080">
    <property type="entry name" value="Thiazole biosynthesis adenylyltransferase ThiF"/>
    <property type="match status" value="1"/>
</dbReference>
<keyword evidence="4" id="KW-1185">Reference proteome</keyword>
<dbReference type="InterPro" id="IPR035985">
    <property type="entry name" value="Ubiquitin-activating_enz"/>
</dbReference>
<evidence type="ECO:0000313" key="4">
    <source>
        <dbReference type="Proteomes" id="UP000280099"/>
    </source>
</evidence>
<dbReference type="InterPro" id="IPR000594">
    <property type="entry name" value="ThiF_NAD_FAD-bd"/>
</dbReference>
<evidence type="ECO:0000313" key="3">
    <source>
        <dbReference type="EMBL" id="RKR71762.1"/>
    </source>
</evidence>